<dbReference type="RefSeq" id="WP_008949716.1">
    <property type="nucleotide sequence ID" value="NZ_AHTH01000005.1"/>
</dbReference>
<keyword evidence="1" id="KW-0969">Cilium</keyword>
<dbReference type="PATRIC" id="fig|1129374.4.peg.717"/>
<proteinExistence type="predicted"/>
<organism evidence="1 2">
    <name type="scientific">Alishewanella jeotgali KCTC 22429</name>
    <dbReference type="NCBI Taxonomy" id="1129374"/>
    <lineage>
        <taxon>Bacteria</taxon>
        <taxon>Pseudomonadati</taxon>
        <taxon>Pseudomonadota</taxon>
        <taxon>Gammaproteobacteria</taxon>
        <taxon>Alteromonadales</taxon>
        <taxon>Alteromonadaceae</taxon>
        <taxon>Alishewanella</taxon>
    </lineage>
</organism>
<dbReference type="Gene3D" id="3.30.160.170">
    <property type="entry name" value="FlaG-like"/>
    <property type="match status" value="1"/>
</dbReference>
<reference evidence="1 2" key="1">
    <citation type="journal article" date="2012" name="J. Bacteriol.">
        <title>Genome Sequence of Extracellular-Protease-Producing Alishewanella jeotgali Isolated from Traditional Korean Fermented Seafood.</title>
        <authorList>
            <person name="Jung J."/>
            <person name="Chun J."/>
            <person name="Park W."/>
        </authorList>
    </citation>
    <scope>NUCLEOTIDE SEQUENCE [LARGE SCALE GENOMIC DNA]</scope>
    <source>
        <strain evidence="1 2">KCTC 22429</strain>
    </source>
</reference>
<dbReference type="InterPro" id="IPR035924">
    <property type="entry name" value="FlaG-like_sf"/>
</dbReference>
<comment type="caution">
    <text evidence="1">The sequence shown here is derived from an EMBL/GenBank/DDBJ whole genome shotgun (WGS) entry which is preliminary data.</text>
</comment>
<keyword evidence="1" id="KW-0282">Flagellum</keyword>
<dbReference type="PANTHER" id="PTHR37166:SF1">
    <property type="entry name" value="PROTEIN FLAG"/>
    <property type="match status" value="1"/>
</dbReference>
<name>H3ZBK6_9ALTE</name>
<dbReference type="PANTHER" id="PTHR37166">
    <property type="entry name" value="PROTEIN FLAG"/>
    <property type="match status" value="1"/>
</dbReference>
<dbReference type="InterPro" id="IPR005186">
    <property type="entry name" value="FlaG"/>
</dbReference>
<protein>
    <submittedName>
        <fullName evidence="1">Flagellar protein FlaG protein</fullName>
    </submittedName>
</protein>
<dbReference type="Pfam" id="PF03646">
    <property type="entry name" value="FlaG"/>
    <property type="match status" value="1"/>
</dbReference>
<gene>
    <name evidence="1" type="ORF">AJE_03556</name>
</gene>
<dbReference type="eggNOG" id="COG1334">
    <property type="taxonomic scope" value="Bacteria"/>
</dbReference>
<dbReference type="EMBL" id="AHTH01000005">
    <property type="protein sequence ID" value="EHR42320.1"/>
    <property type="molecule type" value="Genomic_DNA"/>
</dbReference>
<dbReference type="SUPFAM" id="SSF160214">
    <property type="entry name" value="FlaG-like"/>
    <property type="match status" value="1"/>
</dbReference>
<dbReference type="STRING" id="1129374.AJE_03556"/>
<accession>H3ZBK6</accession>
<dbReference type="AlphaFoldDB" id="H3ZBK6"/>
<sequence>MNTMPGNSITAVLPPTADYKVTANVENQAAFVKAGATNQPSEKALVAKPSAVQVDEALEVVNRAAVFEQRSLSFMVDEASGKSIIKVMDKNTEQLIRQIPSEELLKVAQDIKRLQNEMGQSLGFLIDRQV</sequence>
<dbReference type="Proteomes" id="UP000012046">
    <property type="component" value="Unassembled WGS sequence"/>
</dbReference>
<keyword evidence="2" id="KW-1185">Reference proteome</keyword>
<evidence type="ECO:0000313" key="1">
    <source>
        <dbReference type="EMBL" id="EHR42320.1"/>
    </source>
</evidence>
<evidence type="ECO:0000313" key="2">
    <source>
        <dbReference type="Proteomes" id="UP000012046"/>
    </source>
</evidence>
<keyword evidence="1" id="KW-0966">Cell projection</keyword>